<gene>
    <name evidence="1" type="ORF">V1525DRAFT_401529</name>
</gene>
<name>A0ACC3T2V3_LIPKO</name>
<evidence type="ECO:0000313" key="1">
    <source>
        <dbReference type="EMBL" id="KAK9238257.1"/>
    </source>
</evidence>
<reference evidence="2" key="1">
    <citation type="journal article" date="2024" name="Front. Bioeng. Biotechnol.">
        <title>Genome-scale model development and genomic sequencing of the oleaginous clade Lipomyces.</title>
        <authorList>
            <person name="Czajka J.J."/>
            <person name="Han Y."/>
            <person name="Kim J."/>
            <person name="Mondo S.J."/>
            <person name="Hofstad B.A."/>
            <person name="Robles A."/>
            <person name="Haridas S."/>
            <person name="Riley R."/>
            <person name="LaButti K."/>
            <person name="Pangilinan J."/>
            <person name="Andreopoulos W."/>
            <person name="Lipzen A."/>
            <person name="Yan J."/>
            <person name="Wang M."/>
            <person name="Ng V."/>
            <person name="Grigoriev I.V."/>
            <person name="Spatafora J.W."/>
            <person name="Magnuson J.K."/>
            <person name="Baker S.E."/>
            <person name="Pomraning K.R."/>
        </authorList>
    </citation>
    <scope>NUCLEOTIDE SEQUENCE [LARGE SCALE GENOMIC DNA]</scope>
    <source>
        <strain evidence="2">CBS 7786</strain>
    </source>
</reference>
<comment type="caution">
    <text evidence="1">The sequence shown here is derived from an EMBL/GenBank/DDBJ whole genome shotgun (WGS) entry which is preliminary data.</text>
</comment>
<protein>
    <submittedName>
        <fullName evidence="1">Chromatin assembly factor 1 subunit A-domain-containing protein</fullName>
    </submittedName>
</protein>
<organism evidence="1 2">
    <name type="scientific">Lipomyces kononenkoae</name>
    <name type="common">Yeast</name>
    <dbReference type="NCBI Taxonomy" id="34357"/>
    <lineage>
        <taxon>Eukaryota</taxon>
        <taxon>Fungi</taxon>
        <taxon>Dikarya</taxon>
        <taxon>Ascomycota</taxon>
        <taxon>Saccharomycotina</taxon>
        <taxon>Lipomycetes</taxon>
        <taxon>Lipomycetales</taxon>
        <taxon>Lipomycetaceae</taxon>
        <taxon>Lipomyces</taxon>
    </lineage>
</organism>
<proteinExistence type="predicted"/>
<sequence>MEALTNYSESPSHARVSVVQTGVVSSGNTRTAGQPSSTFESHTPVPAMPSTTPAGKQIVDIESSPVPSSPDPNKTLAESASNGTASEPDGGSAKKRKRGKLTEEEKAERENIRKKKTADLEMRKAVKAAKDTEKEEKRRAKEEEKRAKEEEKRKKEDAIKQKDKQQLRLGSFFNKKPTLTVTSWASEMKEHDDAKKSDYEEVFLPFHVRANTTLYPETAFDRDGPAHDAVCQSIERLIAQLVSAQSGADSIVIPEAASSPPNFTEIMGLHPFKLRTRGKAIPHTAKDVVSLFNSAHSEIPTTNSISEKDSSWETRLRAALRSLPRKFLRFCEDIRPPYNGTFTKTRRIKRNNPFFRDPCQNYDYDSEAEWVQEDEEIGEDLEALSNDSEEDGESAAGDFIDDEMNDFVVAEDEDKPRRRILAPLLPVAKGVCWTDLNTGINAEFDGTGLQIATIHPTITLPIDPFKDYGQEAKASLLDARTSTNKTPFQPSSTNNVAPASTRPFTMRISENDLKDILVKIQGSDMTQLMLIETLKKEFKSISKENIRLTVKEVAKRVGDREADKRWIIDSEVWNRYIGQSTPN</sequence>
<dbReference type="Proteomes" id="UP001433508">
    <property type="component" value="Unassembled WGS sequence"/>
</dbReference>
<dbReference type="EMBL" id="MU971358">
    <property type="protein sequence ID" value="KAK9238257.1"/>
    <property type="molecule type" value="Genomic_DNA"/>
</dbReference>
<accession>A0ACC3T2V3</accession>
<evidence type="ECO:0000313" key="2">
    <source>
        <dbReference type="Proteomes" id="UP001433508"/>
    </source>
</evidence>
<keyword evidence="2" id="KW-1185">Reference proteome</keyword>